<proteinExistence type="predicted"/>
<dbReference type="Proteomes" id="UP000632828">
    <property type="component" value="Unassembled WGS sequence"/>
</dbReference>
<dbReference type="RefSeq" id="WP_191157486.1">
    <property type="nucleotide sequence ID" value="NZ_JACWUN010000018.1"/>
</dbReference>
<organism evidence="1 2">
    <name type="scientific">Pelovirga terrestris</name>
    <dbReference type="NCBI Taxonomy" id="2771352"/>
    <lineage>
        <taxon>Bacteria</taxon>
        <taxon>Pseudomonadati</taxon>
        <taxon>Thermodesulfobacteriota</taxon>
        <taxon>Desulfuromonadia</taxon>
        <taxon>Geobacterales</taxon>
        <taxon>Geobacteraceae</taxon>
        <taxon>Pelovirga</taxon>
    </lineage>
</organism>
<dbReference type="AlphaFoldDB" id="A0A8J6QQZ6"/>
<accession>A0A8J6QQZ6</accession>
<sequence>MKKIIVVCIILLLASLLLNAELFPLSTKNYQCSYRPVDALFTAFVYTPLVRYKEGIGSEIDWYRSKKHRR</sequence>
<name>A0A8J6QQZ6_9BACT</name>
<evidence type="ECO:0000313" key="2">
    <source>
        <dbReference type="Proteomes" id="UP000632828"/>
    </source>
</evidence>
<comment type="caution">
    <text evidence="1">The sequence shown here is derived from an EMBL/GenBank/DDBJ whole genome shotgun (WGS) entry which is preliminary data.</text>
</comment>
<gene>
    <name evidence="1" type="ORF">ICT70_13445</name>
</gene>
<keyword evidence="2" id="KW-1185">Reference proteome</keyword>
<evidence type="ECO:0000313" key="1">
    <source>
        <dbReference type="EMBL" id="MBD1401666.1"/>
    </source>
</evidence>
<protein>
    <submittedName>
        <fullName evidence="1">Uncharacterized protein</fullName>
    </submittedName>
</protein>
<reference evidence="1" key="1">
    <citation type="submission" date="2020-09" db="EMBL/GenBank/DDBJ databases">
        <title>Pelobacter alkaliphilus sp. nov., a novel anaerobic arsenate-reducing bacterium from terrestrial mud volcano.</title>
        <authorList>
            <person name="Khomyakova M.A."/>
            <person name="Merkel A.Y."/>
            <person name="Slobodkin A.I."/>
        </authorList>
    </citation>
    <scope>NUCLEOTIDE SEQUENCE</scope>
    <source>
        <strain evidence="1">M08fum</strain>
    </source>
</reference>
<dbReference type="EMBL" id="JACWUN010000018">
    <property type="protein sequence ID" value="MBD1401666.1"/>
    <property type="molecule type" value="Genomic_DNA"/>
</dbReference>